<dbReference type="RefSeq" id="WP_164897292.1">
    <property type="nucleotide sequence ID" value="NZ_QJRG01000049.1"/>
</dbReference>
<gene>
    <name evidence="2" type="ORF">DM813_25305</name>
</gene>
<comment type="caution">
    <text evidence="2">The sequence shown here is derived from an EMBL/GenBank/DDBJ whole genome shotgun (WGS) entry which is preliminary data.</text>
</comment>
<dbReference type="EMBL" id="QJRG01000049">
    <property type="protein sequence ID" value="RWU17990.1"/>
    <property type="molecule type" value="Genomic_DNA"/>
</dbReference>
<evidence type="ECO:0000313" key="3">
    <source>
        <dbReference type="Proteomes" id="UP000288983"/>
    </source>
</evidence>
<dbReference type="AlphaFoldDB" id="A0A443ZGQ4"/>
<organism evidence="2 3">
    <name type="scientific">Pseudomonas alkylphenolica</name>
    <dbReference type="NCBI Taxonomy" id="237609"/>
    <lineage>
        <taxon>Bacteria</taxon>
        <taxon>Pseudomonadati</taxon>
        <taxon>Pseudomonadota</taxon>
        <taxon>Gammaproteobacteria</taxon>
        <taxon>Pseudomonadales</taxon>
        <taxon>Pseudomonadaceae</taxon>
        <taxon>Pseudomonas</taxon>
    </lineage>
</organism>
<dbReference type="Proteomes" id="UP000288983">
    <property type="component" value="Unassembled WGS sequence"/>
</dbReference>
<accession>A0A443ZGQ4</accession>
<proteinExistence type="predicted"/>
<protein>
    <submittedName>
        <fullName evidence="2">Uncharacterized protein</fullName>
    </submittedName>
</protein>
<feature type="region of interest" description="Disordered" evidence="1">
    <location>
        <begin position="329"/>
        <end position="360"/>
    </location>
</feature>
<name>A0A443ZGQ4_9PSED</name>
<sequence>MTVSVGHGSVTPLDQPAPALDELLPPLESVELPQGVLQALAPWVPQPHLSIKRLPAVPAFDLAQVPTATAHSVRERIAGDQRRMLPGLPEMAGTIRLPARPPVTQLSTGVTEAECAHFPTEASLVMVHAASARPTLVAAELSPMRTPSLPATPRMPIDSAPARLAAAAADLAQVPAASGHSVEEKVAGDSQRMLPILPQTEGATLLPAGPPETPPLTQLSTGVTEAECEHFPVQASLVMVRAATARPTLVAAELPPIRMPSLPASLQKPIDSAPANQPGEGLRVPFDNGRISGTLLITGNESTQGMLVTPDKNVLLEQLREPFSRLDQPAWRLSERADDRDHGHRRAHADEPEDEPEQSR</sequence>
<evidence type="ECO:0000313" key="2">
    <source>
        <dbReference type="EMBL" id="RWU17990.1"/>
    </source>
</evidence>
<reference evidence="2 3" key="1">
    <citation type="submission" date="2018-06" db="EMBL/GenBank/DDBJ databases">
        <title>Bacteria isolated from soil of Wuhan.</title>
        <authorList>
            <person name="Wei X."/>
            <person name="Chunhua H."/>
        </authorList>
    </citation>
    <scope>NUCLEOTIDE SEQUENCE [LARGE SCALE GENOMIC DNA]</scope>
    <source>
        <strain evidence="3">xwS2</strain>
    </source>
</reference>
<feature type="compositionally biased region" description="Acidic residues" evidence="1">
    <location>
        <begin position="351"/>
        <end position="360"/>
    </location>
</feature>
<evidence type="ECO:0000256" key="1">
    <source>
        <dbReference type="SAM" id="MobiDB-lite"/>
    </source>
</evidence>
<feature type="compositionally biased region" description="Basic and acidic residues" evidence="1">
    <location>
        <begin position="333"/>
        <end position="342"/>
    </location>
</feature>